<dbReference type="EMBL" id="CAJVQC010004835">
    <property type="protein sequence ID" value="CAG8545764.1"/>
    <property type="molecule type" value="Genomic_DNA"/>
</dbReference>
<name>A0ACA9LS27_9GLOM</name>
<sequence length="852" mass="99827">MSFSFFKKNDKNQEKVFKFKIGNEREFTMWLQLNIELQNVREKLATYKNYPEAKNLQFFDKAGTLITYECEKYYNLETICDKESIIHVEFLLRSINVNVDGLEEHILYLDPKSKLTEIRETIKEKMEDIIKGEFLFWKQSGGIIKTTEENSNNLKKFLKNDTLYISILQETEIIIIIYSDKTNHHSFKRYLDKRMSLSQIRSILANNNYTDPERMKSNYRFSDQENTLISEVDEDKKKLYEVLRINGRGSNVLNILKRDDGPDWTKLVNKCGYGFIIDKDSMFVKQIQSPKHRAFTIKTTTQPYEATDYKDSEFECESEFQELRKKNFITFGKVDFVLPFISISFGLDQKLSREKLNSYETNTKYSYIQIKRAKIDIDKNDIDIADGFENDIKVALEEDTRDKKLSKLKEIADKYGHFYAQSMSFGGVVIQKIESIKHSDGNNYVTETRYQASLNEASLGITSNTENSFNSSKSKSSSTREIKGGKKDEYQQNDPSCWITSLNDSNTWDIIEYDNVYSIFDLLKDDLRKNVLKVLGKKILKDGIDEIMYPTSENNPYGHDIGWKLDDISNIEDCEIFSTVMKENNRHIFSSCVAYDAPDAPVIVIQRVPSKKKPRKKFRKLKVGWIVMGYPDDSFDFSLSNHVIYESEKYEINPYTLHKFSHQAEWSRAKKFTLSTCMVDKESYSNSNRRNPYNLKLVFGSNFSISKDHVYLFVYSSEQLNELIKSITDENLHIKLCICTIYVRNDLNNMFQKEVKWNYMNMRDKIFSSKLDTIDFDENKLIFVNQLFENPENNHGIINVAFESLGCNSLLCGSLNKKSFTKNDLDILCLNYSQEKDKMFREKDQILYKYNS</sequence>
<keyword evidence="2" id="KW-1185">Reference proteome</keyword>
<evidence type="ECO:0000313" key="2">
    <source>
        <dbReference type="Proteomes" id="UP000789920"/>
    </source>
</evidence>
<evidence type="ECO:0000313" key="1">
    <source>
        <dbReference type="EMBL" id="CAG8545764.1"/>
    </source>
</evidence>
<dbReference type="Proteomes" id="UP000789920">
    <property type="component" value="Unassembled WGS sequence"/>
</dbReference>
<organism evidence="1 2">
    <name type="scientific">Racocetra persica</name>
    <dbReference type="NCBI Taxonomy" id="160502"/>
    <lineage>
        <taxon>Eukaryota</taxon>
        <taxon>Fungi</taxon>
        <taxon>Fungi incertae sedis</taxon>
        <taxon>Mucoromycota</taxon>
        <taxon>Glomeromycotina</taxon>
        <taxon>Glomeromycetes</taxon>
        <taxon>Diversisporales</taxon>
        <taxon>Gigasporaceae</taxon>
        <taxon>Racocetra</taxon>
    </lineage>
</organism>
<reference evidence="1" key="1">
    <citation type="submission" date="2021-06" db="EMBL/GenBank/DDBJ databases">
        <authorList>
            <person name="Kallberg Y."/>
            <person name="Tangrot J."/>
            <person name="Rosling A."/>
        </authorList>
    </citation>
    <scope>NUCLEOTIDE SEQUENCE</scope>
    <source>
        <strain evidence="1">MA461A</strain>
    </source>
</reference>
<comment type="caution">
    <text evidence="1">The sequence shown here is derived from an EMBL/GenBank/DDBJ whole genome shotgun (WGS) entry which is preliminary data.</text>
</comment>
<proteinExistence type="predicted"/>
<gene>
    <name evidence="1" type="ORF">RPERSI_LOCUS3744</name>
</gene>
<accession>A0ACA9LS27</accession>
<protein>
    <submittedName>
        <fullName evidence="1">19505_t:CDS:1</fullName>
    </submittedName>
</protein>